<dbReference type="SUPFAM" id="SSF53590">
    <property type="entry name" value="Nucleoside hydrolase"/>
    <property type="match status" value="1"/>
</dbReference>
<dbReference type="PROSITE" id="PS01247">
    <property type="entry name" value="IUNH"/>
    <property type="match status" value="1"/>
</dbReference>
<dbReference type="GO" id="GO:0006152">
    <property type="term" value="P:purine nucleoside catabolic process"/>
    <property type="evidence" value="ECO:0007669"/>
    <property type="project" value="TreeGrafter"/>
</dbReference>
<dbReference type="PANTHER" id="PTHR12304:SF4">
    <property type="entry name" value="URIDINE NUCLEOSIDASE"/>
    <property type="match status" value="1"/>
</dbReference>
<protein>
    <submittedName>
        <fullName evidence="4">Pyrimidine-specific ribonucleoside hydrolase RihA</fullName>
    </submittedName>
</protein>
<evidence type="ECO:0000256" key="1">
    <source>
        <dbReference type="ARBA" id="ARBA00022801"/>
    </source>
</evidence>
<dbReference type="STRING" id="1335048.AKL17_1699"/>
<evidence type="ECO:0000313" key="5">
    <source>
        <dbReference type="Proteomes" id="UP000076128"/>
    </source>
</evidence>
<evidence type="ECO:0000313" key="4">
    <source>
        <dbReference type="EMBL" id="AMY68951.1"/>
    </source>
</evidence>
<dbReference type="AlphaFoldDB" id="A0A159Z1W9"/>
<dbReference type="GO" id="GO:0045437">
    <property type="term" value="F:uridine nucleosidase activity"/>
    <property type="evidence" value="ECO:0007669"/>
    <property type="project" value="UniProtKB-ARBA"/>
</dbReference>
<dbReference type="InterPro" id="IPR036452">
    <property type="entry name" value="Ribo_hydro-like"/>
</dbReference>
<reference evidence="4 5" key="1">
    <citation type="submission" date="2015-09" db="EMBL/GenBank/DDBJ databases">
        <title>Complete genome sequence of Defluviimonas alba cai42t isolated from an oilfield in Xinjiang.</title>
        <authorList>
            <person name="Geng S."/>
            <person name="Pan X."/>
            <person name="Wu X."/>
        </authorList>
    </citation>
    <scope>NUCLEOTIDE SEQUENCE [LARGE SCALE GENOMIC DNA]</scope>
    <source>
        <strain evidence="5">cai42</strain>
    </source>
</reference>
<dbReference type="KEGG" id="daa:AKL17_1699"/>
<dbReference type="EMBL" id="CP012661">
    <property type="protein sequence ID" value="AMY68951.1"/>
    <property type="molecule type" value="Genomic_DNA"/>
</dbReference>
<dbReference type="InterPro" id="IPR015910">
    <property type="entry name" value="I/U_nuclsd_hydro_CS"/>
</dbReference>
<name>A0A159Z1W9_9RHOB</name>
<evidence type="ECO:0000256" key="2">
    <source>
        <dbReference type="ARBA" id="ARBA00023295"/>
    </source>
</evidence>
<dbReference type="OrthoDB" id="9797882at2"/>
<dbReference type="PATRIC" id="fig|1335048.3.peg.1770"/>
<dbReference type="InterPro" id="IPR023186">
    <property type="entry name" value="IUNH"/>
</dbReference>
<sequence>MTKARKIIIDTDPGQDDAVAILLALASPELDVLGITCVAGNVPLPLTTRNARVICELAGRTDMKVFAGCERPLTRHLITAEHVHGKSGLDGTDLPDPAMPMAPGHAVDFLIDTLRAQTPGSVTLCALGPLTNLATAFQRAPDIASRVSEVVLMGGAYFEVGNITPAAEFNIHVDPEAAEIVFKSGVPLVVMPLDVTHKALTTRARVEAFRALGTPVGHAVAGWTDFFERFDMAKYGSEGAPLHDPCTVAYLLQPDLFSGRHINVEIETRGEFTAGMTVADWWRVTGRQPNAMFMGDLDAEGFFALLTERISRL</sequence>
<keyword evidence="1 4" id="KW-0378">Hydrolase</keyword>
<organism evidence="4 5">
    <name type="scientific">Frigidibacter mobilis</name>
    <dbReference type="NCBI Taxonomy" id="1335048"/>
    <lineage>
        <taxon>Bacteria</taxon>
        <taxon>Pseudomonadati</taxon>
        <taxon>Pseudomonadota</taxon>
        <taxon>Alphaproteobacteria</taxon>
        <taxon>Rhodobacterales</taxon>
        <taxon>Paracoccaceae</taxon>
        <taxon>Frigidibacter</taxon>
    </lineage>
</organism>
<dbReference type="GO" id="GO:0008477">
    <property type="term" value="F:purine nucleosidase activity"/>
    <property type="evidence" value="ECO:0007669"/>
    <property type="project" value="TreeGrafter"/>
</dbReference>
<keyword evidence="2" id="KW-0326">Glycosidase</keyword>
<dbReference type="Pfam" id="PF01156">
    <property type="entry name" value="IU_nuc_hydro"/>
    <property type="match status" value="1"/>
</dbReference>
<dbReference type="GO" id="GO:0005829">
    <property type="term" value="C:cytosol"/>
    <property type="evidence" value="ECO:0007669"/>
    <property type="project" value="TreeGrafter"/>
</dbReference>
<proteinExistence type="predicted"/>
<dbReference type="Proteomes" id="UP000076128">
    <property type="component" value="Chromosome"/>
</dbReference>
<dbReference type="FunFam" id="3.90.245.10:FF:000001">
    <property type="entry name" value="Pyrimidine-specific ribonucleoside hydrolase RihA"/>
    <property type="match status" value="1"/>
</dbReference>
<dbReference type="RefSeq" id="WP_066812130.1">
    <property type="nucleotide sequence ID" value="NZ_CP012661.1"/>
</dbReference>
<dbReference type="Gene3D" id="3.90.245.10">
    <property type="entry name" value="Ribonucleoside hydrolase-like"/>
    <property type="match status" value="1"/>
</dbReference>
<accession>A0A159Z1W9</accession>
<dbReference type="PANTHER" id="PTHR12304">
    <property type="entry name" value="INOSINE-URIDINE PREFERRING NUCLEOSIDE HYDROLASE"/>
    <property type="match status" value="1"/>
</dbReference>
<dbReference type="InterPro" id="IPR001910">
    <property type="entry name" value="Inosine/uridine_hydrolase_dom"/>
</dbReference>
<keyword evidence="5" id="KW-1185">Reference proteome</keyword>
<dbReference type="CDD" id="cd02651">
    <property type="entry name" value="nuc_hydro_IU_UC_XIUA"/>
    <property type="match status" value="1"/>
</dbReference>
<evidence type="ECO:0000259" key="3">
    <source>
        <dbReference type="Pfam" id="PF01156"/>
    </source>
</evidence>
<feature type="domain" description="Inosine/uridine-preferring nucleoside hydrolase" evidence="3">
    <location>
        <begin position="7"/>
        <end position="303"/>
    </location>
</feature>
<gene>
    <name evidence="4" type="ORF">AKL17_1699</name>
</gene>